<proteinExistence type="predicted"/>
<keyword evidence="1" id="KW-0732">Signal</keyword>
<reference evidence="2" key="1">
    <citation type="submission" date="2021-08" db="EMBL/GenBank/DDBJ databases">
        <title>WGS assembly of Ceratopteris richardii.</title>
        <authorList>
            <person name="Marchant D.B."/>
            <person name="Chen G."/>
            <person name="Jenkins J."/>
            <person name="Shu S."/>
            <person name="Leebens-Mack J."/>
            <person name="Grimwood J."/>
            <person name="Schmutz J."/>
            <person name="Soltis P."/>
            <person name="Soltis D."/>
            <person name="Chen Z.-H."/>
        </authorList>
    </citation>
    <scope>NUCLEOTIDE SEQUENCE</scope>
    <source>
        <strain evidence="2">Whitten #5841</strain>
        <tissue evidence="2">Leaf</tissue>
    </source>
</reference>
<dbReference type="EMBL" id="CM035434">
    <property type="protein sequence ID" value="KAH7291913.1"/>
    <property type="molecule type" value="Genomic_DNA"/>
</dbReference>
<dbReference type="Proteomes" id="UP000825935">
    <property type="component" value="Chromosome 29"/>
</dbReference>
<sequence length="121" mass="13001">MARRWFELCMIACVFSLLASSKIVEADCTVKNDSGKKVIVVPVDVDITIDVDVGASVQLPPPQQKCYFMNADTGNQKGPVTLVDGSTYVCKDSDAAGTIDVYLGVYVLGILQLSIKILVSL</sequence>
<protein>
    <submittedName>
        <fullName evidence="2">Uncharacterized protein</fullName>
    </submittedName>
</protein>
<evidence type="ECO:0000313" key="2">
    <source>
        <dbReference type="EMBL" id="KAH7291913.1"/>
    </source>
</evidence>
<accession>A0A8T2R8R8</accession>
<comment type="caution">
    <text evidence="2">The sequence shown here is derived from an EMBL/GenBank/DDBJ whole genome shotgun (WGS) entry which is preliminary data.</text>
</comment>
<feature type="chain" id="PRO_5035740129" evidence="1">
    <location>
        <begin position="27"/>
        <end position="121"/>
    </location>
</feature>
<name>A0A8T2R8R8_CERRI</name>
<organism evidence="2 3">
    <name type="scientific">Ceratopteris richardii</name>
    <name type="common">Triangle waterfern</name>
    <dbReference type="NCBI Taxonomy" id="49495"/>
    <lineage>
        <taxon>Eukaryota</taxon>
        <taxon>Viridiplantae</taxon>
        <taxon>Streptophyta</taxon>
        <taxon>Embryophyta</taxon>
        <taxon>Tracheophyta</taxon>
        <taxon>Polypodiopsida</taxon>
        <taxon>Polypodiidae</taxon>
        <taxon>Polypodiales</taxon>
        <taxon>Pteridineae</taxon>
        <taxon>Pteridaceae</taxon>
        <taxon>Parkerioideae</taxon>
        <taxon>Ceratopteris</taxon>
    </lineage>
</organism>
<feature type="signal peptide" evidence="1">
    <location>
        <begin position="1"/>
        <end position="26"/>
    </location>
</feature>
<evidence type="ECO:0000313" key="3">
    <source>
        <dbReference type="Proteomes" id="UP000825935"/>
    </source>
</evidence>
<evidence type="ECO:0000256" key="1">
    <source>
        <dbReference type="SAM" id="SignalP"/>
    </source>
</evidence>
<keyword evidence="3" id="KW-1185">Reference proteome</keyword>
<gene>
    <name evidence="2" type="ORF">KP509_29G042000</name>
</gene>
<dbReference type="AlphaFoldDB" id="A0A8T2R8R8"/>